<comment type="subcellular location">
    <subcellularLocation>
        <location evidence="1">Mitochondrion outer membrane</location>
        <topology evidence="1">Single-pass membrane protein</topology>
    </subcellularLocation>
</comment>
<dbReference type="Gene3D" id="1.20.960.10">
    <property type="entry name" value="Mitochondrial outer membrane translocase complex, subunit Tom20 domain"/>
    <property type="match status" value="1"/>
</dbReference>
<dbReference type="AlphaFoldDB" id="A0A7D9DG51"/>
<evidence type="ECO:0000313" key="11">
    <source>
        <dbReference type="Proteomes" id="UP001152795"/>
    </source>
</evidence>
<keyword evidence="10" id="KW-0675">Receptor</keyword>
<dbReference type="GO" id="GO:0006605">
    <property type="term" value="P:protein targeting"/>
    <property type="evidence" value="ECO:0007669"/>
    <property type="project" value="InterPro"/>
</dbReference>
<dbReference type="InterPro" id="IPR002056">
    <property type="entry name" value="MAS20"/>
</dbReference>
<dbReference type="EMBL" id="CACRXK020000734">
    <property type="protein sequence ID" value="CAB3984398.1"/>
    <property type="molecule type" value="Genomic_DNA"/>
</dbReference>
<dbReference type="PRINTS" id="PR01989">
    <property type="entry name" value="EUOM20RECPTR"/>
</dbReference>
<accession>A0A7D9DG51</accession>
<evidence type="ECO:0000256" key="3">
    <source>
        <dbReference type="ARBA" id="ARBA00022448"/>
    </source>
</evidence>
<keyword evidence="6" id="KW-0653">Protein transport</keyword>
<dbReference type="OrthoDB" id="2154253at2759"/>
<keyword evidence="9" id="KW-0472">Membrane</keyword>
<organism evidence="10 11">
    <name type="scientific">Paramuricea clavata</name>
    <name type="common">Red gorgonian</name>
    <name type="synonym">Violescent sea-whip</name>
    <dbReference type="NCBI Taxonomy" id="317549"/>
    <lineage>
        <taxon>Eukaryota</taxon>
        <taxon>Metazoa</taxon>
        <taxon>Cnidaria</taxon>
        <taxon>Anthozoa</taxon>
        <taxon>Octocorallia</taxon>
        <taxon>Malacalcyonacea</taxon>
        <taxon>Plexauridae</taxon>
        <taxon>Paramuricea</taxon>
    </lineage>
</organism>
<dbReference type="GO" id="GO:0005742">
    <property type="term" value="C:mitochondrial outer membrane translocase complex"/>
    <property type="evidence" value="ECO:0007669"/>
    <property type="project" value="InterPro"/>
</dbReference>
<dbReference type="PANTHER" id="PTHR12430">
    <property type="entry name" value="MITOCHONDRIAL IMPORT RECEPTOR SUBUNIT TOM20"/>
    <property type="match status" value="1"/>
</dbReference>
<dbReference type="GO" id="GO:0030150">
    <property type="term" value="P:protein import into mitochondrial matrix"/>
    <property type="evidence" value="ECO:0007669"/>
    <property type="project" value="TreeGrafter"/>
</dbReference>
<keyword evidence="5" id="KW-1000">Mitochondrion outer membrane</keyword>
<dbReference type="GO" id="GO:0008320">
    <property type="term" value="F:protein transmembrane transporter activity"/>
    <property type="evidence" value="ECO:0007669"/>
    <property type="project" value="TreeGrafter"/>
</dbReference>
<reference evidence="10" key="1">
    <citation type="submission" date="2020-04" db="EMBL/GenBank/DDBJ databases">
        <authorList>
            <person name="Alioto T."/>
            <person name="Alioto T."/>
            <person name="Gomez Garrido J."/>
        </authorList>
    </citation>
    <scope>NUCLEOTIDE SEQUENCE</scope>
    <source>
        <strain evidence="10">A484AB</strain>
    </source>
</reference>
<evidence type="ECO:0000256" key="1">
    <source>
        <dbReference type="ARBA" id="ARBA00004572"/>
    </source>
</evidence>
<dbReference type="GO" id="GO:0016031">
    <property type="term" value="P:tRNA import into mitochondrion"/>
    <property type="evidence" value="ECO:0007669"/>
    <property type="project" value="TreeGrafter"/>
</dbReference>
<dbReference type="SUPFAM" id="SSF47157">
    <property type="entry name" value="Mitochondrial import receptor subunit Tom20"/>
    <property type="match status" value="1"/>
</dbReference>
<dbReference type="GO" id="GO:0030943">
    <property type="term" value="F:mitochondrion targeting sequence binding"/>
    <property type="evidence" value="ECO:0007669"/>
    <property type="project" value="TreeGrafter"/>
</dbReference>
<evidence type="ECO:0000256" key="7">
    <source>
        <dbReference type="ARBA" id="ARBA00022989"/>
    </source>
</evidence>
<keyword evidence="7" id="KW-1133">Transmembrane helix</keyword>
<keyword evidence="11" id="KW-1185">Reference proteome</keyword>
<evidence type="ECO:0000256" key="9">
    <source>
        <dbReference type="ARBA" id="ARBA00023136"/>
    </source>
</evidence>
<dbReference type="PANTHER" id="PTHR12430:SF0">
    <property type="entry name" value="TRANSLOCASE OF OUTER MITOCHONDRIAL MEMBRANE 20"/>
    <property type="match status" value="1"/>
</dbReference>
<evidence type="ECO:0000256" key="5">
    <source>
        <dbReference type="ARBA" id="ARBA00022787"/>
    </source>
</evidence>
<keyword evidence="4" id="KW-0812">Transmembrane</keyword>
<comment type="caution">
    <text evidence="10">The sequence shown here is derived from an EMBL/GenBank/DDBJ whole genome shotgun (WGS) entry which is preliminary data.</text>
</comment>
<dbReference type="PRINTS" id="PR00351">
    <property type="entry name" value="OM20RECEPTOR"/>
</dbReference>
<dbReference type="Proteomes" id="UP001152795">
    <property type="component" value="Unassembled WGS sequence"/>
</dbReference>
<keyword evidence="8" id="KW-0496">Mitochondrion</keyword>
<sequence length="94" mass="10226">MPDRSDQAALQKFFFDEIQKGEELLAAGEFEASVKHLTNAIAISGQPQQLLQVFQQTLPPDVFKMLMNSLALAAKSPTTTAPNTSMDTLGDTLD</sequence>
<dbReference type="GO" id="GO:0006886">
    <property type="term" value="P:intracellular protein transport"/>
    <property type="evidence" value="ECO:0007669"/>
    <property type="project" value="InterPro"/>
</dbReference>
<comment type="similarity">
    <text evidence="2">Belongs to the Tom20 family.</text>
</comment>
<dbReference type="InterPro" id="IPR023392">
    <property type="entry name" value="Tom20_dom_sf"/>
</dbReference>
<evidence type="ECO:0000256" key="6">
    <source>
        <dbReference type="ARBA" id="ARBA00022927"/>
    </source>
</evidence>
<evidence type="ECO:0000313" key="10">
    <source>
        <dbReference type="EMBL" id="CAB3984398.1"/>
    </source>
</evidence>
<dbReference type="InterPro" id="IPR022422">
    <property type="entry name" value="MAS20_rcpt_metazoan"/>
</dbReference>
<protein>
    <submittedName>
        <fullName evidence="10">Mitochondrial import receptor subunit TOM20 homolog</fullName>
    </submittedName>
</protein>
<evidence type="ECO:0000256" key="4">
    <source>
        <dbReference type="ARBA" id="ARBA00022692"/>
    </source>
</evidence>
<evidence type="ECO:0000256" key="2">
    <source>
        <dbReference type="ARBA" id="ARBA00005792"/>
    </source>
</evidence>
<dbReference type="Pfam" id="PF02064">
    <property type="entry name" value="MAS20"/>
    <property type="match status" value="1"/>
</dbReference>
<name>A0A7D9DG51_PARCT</name>
<keyword evidence="3" id="KW-0813">Transport</keyword>
<evidence type="ECO:0000256" key="8">
    <source>
        <dbReference type="ARBA" id="ARBA00023128"/>
    </source>
</evidence>
<proteinExistence type="inferred from homology"/>
<gene>
    <name evidence="10" type="ORF">PACLA_8A055809</name>
</gene>